<dbReference type="CDD" id="cd04881">
    <property type="entry name" value="ACT_HSDH-Hom"/>
    <property type="match status" value="1"/>
</dbReference>
<dbReference type="GO" id="GO:0050661">
    <property type="term" value="F:NADP binding"/>
    <property type="evidence" value="ECO:0007669"/>
    <property type="project" value="InterPro"/>
</dbReference>
<evidence type="ECO:0000259" key="21">
    <source>
        <dbReference type="PROSITE" id="PS51671"/>
    </source>
</evidence>
<feature type="binding site" evidence="17">
    <location>
        <begin position="33"/>
        <end position="40"/>
    </location>
    <ligand>
        <name>NADP(+)</name>
        <dbReference type="ChEBI" id="CHEBI:58349"/>
    </ligand>
</feature>
<evidence type="ECO:0000313" key="22">
    <source>
        <dbReference type="EMBL" id="AMM33217.1"/>
    </source>
</evidence>
<keyword evidence="12 18" id="KW-0486">Methionine biosynthesis</keyword>
<evidence type="ECO:0000256" key="2">
    <source>
        <dbReference type="ARBA" id="ARBA00005056"/>
    </source>
</evidence>
<sequence>MGATMTETSEAPQPQAGPQPEGDARRVLKVALLGGGTVGSQVARILLDDAEALAARAGARLELVGIAVRNVDAPRDVELPHGLYTTDAEALVGSADLVIELMGGLEPARTHILAALRRGASVVTGNKALLAQDGATLFDEADAHGAELNFEAAVAGAIPIIRPIRESLSGDRITRVLGIVNGTTNFILDAMDTTGAQFADVLAEAQRLGYAEADPTADVEGLDAAAKAAILASLAFHTRVSLDDVRCEGITNVSAADIAAAQDAGLAIKLLAIAELVPLEPADGAEAAHDGAAGAPREGVSVRVHPTLLPRTHPLAAVRGAYNAVFIEAENAGSLMFYGAGAGGAPTASAIMGDVVTTARRLLAGSPGRTGTATRTLPLVGPEAVTTSYSIGLEVADEPGVLARVAAVFAEHGVSIETMRQRIDGAEPASEGAGARPQGRRAELRFVTHRASEAALAATVADIKNLDVVESVTSVLRAEGV</sequence>
<evidence type="ECO:0000256" key="3">
    <source>
        <dbReference type="ARBA" id="ARBA00005062"/>
    </source>
</evidence>
<proteinExistence type="inferred from homology"/>
<evidence type="ECO:0000256" key="9">
    <source>
        <dbReference type="ARBA" id="ARBA00022857"/>
    </source>
</evidence>
<dbReference type="SUPFAM" id="SSF55021">
    <property type="entry name" value="ACT-like"/>
    <property type="match status" value="1"/>
</dbReference>
<keyword evidence="10 18" id="KW-0560">Oxidoreductase</keyword>
<evidence type="ECO:0000313" key="23">
    <source>
        <dbReference type="Proteomes" id="UP000070134"/>
    </source>
</evidence>
<feature type="compositionally biased region" description="Low complexity" evidence="20">
    <location>
        <begin position="10"/>
        <end position="21"/>
    </location>
</feature>
<evidence type="ECO:0000256" key="18">
    <source>
        <dbReference type="RuleBase" id="RU000579"/>
    </source>
</evidence>
<dbReference type="EMBL" id="CP014518">
    <property type="protein sequence ID" value="AMM33217.1"/>
    <property type="molecule type" value="Genomic_DNA"/>
</dbReference>
<dbReference type="PIRSF" id="PIRSF000098">
    <property type="entry name" value="Homoser_dehydrog"/>
    <property type="match status" value="1"/>
</dbReference>
<evidence type="ECO:0000256" key="4">
    <source>
        <dbReference type="ARBA" id="ARBA00006753"/>
    </source>
</evidence>
<dbReference type="Pfam" id="PF03447">
    <property type="entry name" value="NAD_binding_3"/>
    <property type="match status" value="1"/>
</dbReference>
<comment type="cofactor">
    <cofactor evidence="1">
        <name>a metal cation</name>
        <dbReference type="ChEBI" id="CHEBI:25213"/>
    </cofactor>
</comment>
<dbReference type="Proteomes" id="UP000070134">
    <property type="component" value="Chromosome"/>
</dbReference>
<dbReference type="Gene3D" id="3.40.50.720">
    <property type="entry name" value="NAD(P)-binding Rossmann-like Domain"/>
    <property type="match status" value="1"/>
</dbReference>
<dbReference type="InterPro" id="IPR019811">
    <property type="entry name" value="HDH_CS"/>
</dbReference>
<dbReference type="FunFam" id="3.30.360.10:FF:000005">
    <property type="entry name" value="Homoserine dehydrogenase"/>
    <property type="match status" value="1"/>
</dbReference>
<evidence type="ECO:0000256" key="16">
    <source>
        <dbReference type="PIRSR" id="PIRSR000098-1"/>
    </source>
</evidence>
<dbReference type="InterPro" id="IPR005106">
    <property type="entry name" value="Asp/hSer_DH_NAD-bd"/>
</dbReference>
<comment type="catalytic activity">
    <reaction evidence="15">
        <text>L-homoserine + NAD(+) = L-aspartate 4-semialdehyde + NADH + H(+)</text>
        <dbReference type="Rhea" id="RHEA:15757"/>
        <dbReference type="ChEBI" id="CHEBI:15378"/>
        <dbReference type="ChEBI" id="CHEBI:57476"/>
        <dbReference type="ChEBI" id="CHEBI:57540"/>
        <dbReference type="ChEBI" id="CHEBI:57945"/>
        <dbReference type="ChEBI" id="CHEBI:537519"/>
        <dbReference type="EC" id="1.1.1.3"/>
    </reaction>
    <physiologicalReaction direction="right-to-left" evidence="15">
        <dbReference type="Rhea" id="RHEA:15759"/>
    </physiologicalReaction>
</comment>
<dbReference type="SUPFAM" id="SSF55347">
    <property type="entry name" value="Glyceraldehyde-3-phosphate dehydrogenase-like, C-terminal domain"/>
    <property type="match status" value="1"/>
</dbReference>
<evidence type="ECO:0000256" key="11">
    <source>
        <dbReference type="ARBA" id="ARBA00023053"/>
    </source>
</evidence>
<comment type="similarity">
    <text evidence="4 19">Belongs to the homoserine dehydrogenase family.</text>
</comment>
<evidence type="ECO:0000256" key="13">
    <source>
        <dbReference type="ARBA" id="ARBA00044930"/>
    </source>
</evidence>
<evidence type="ECO:0000256" key="8">
    <source>
        <dbReference type="ARBA" id="ARBA00022697"/>
    </source>
</evidence>
<evidence type="ECO:0000256" key="7">
    <source>
        <dbReference type="ARBA" id="ARBA00022605"/>
    </source>
</evidence>
<dbReference type="UniPathway" id="UPA00050">
    <property type="reaction ID" value="UER00063"/>
</dbReference>
<dbReference type="InterPro" id="IPR002912">
    <property type="entry name" value="ACT_dom"/>
</dbReference>
<dbReference type="UniPathway" id="UPA00051">
    <property type="reaction ID" value="UER00465"/>
</dbReference>
<dbReference type="EC" id="1.1.1.3" evidence="5 18"/>
<comment type="pathway">
    <text evidence="3 18">Amino-acid biosynthesis; L-methionine biosynthesis via de novo pathway; L-homoserine from L-aspartate: step 3/3.</text>
</comment>
<evidence type="ECO:0000256" key="19">
    <source>
        <dbReference type="RuleBase" id="RU004171"/>
    </source>
</evidence>
<dbReference type="InterPro" id="IPR001342">
    <property type="entry name" value="HDH_cat"/>
</dbReference>
<dbReference type="PANTHER" id="PTHR43331:SF1">
    <property type="entry name" value="HOMOSERINE DEHYDROGENASE"/>
    <property type="match status" value="1"/>
</dbReference>
<comment type="function">
    <text evidence="13">Catalyzes the conversion of L-aspartate-beta-semialdehyde (L-Asa) to L-homoserine (L-Hse), the third step in the biosynthesis of threonine and methionine from aspartate.</text>
</comment>
<evidence type="ECO:0000256" key="12">
    <source>
        <dbReference type="ARBA" id="ARBA00023167"/>
    </source>
</evidence>
<accession>A0A127A204</accession>
<feature type="domain" description="ACT" evidence="21">
    <location>
        <begin position="390"/>
        <end position="477"/>
    </location>
</feature>
<keyword evidence="8 18" id="KW-0791">Threonine biosynthesis</keyword>
<feature type="binding site" evidence="17">
    <location>
        <position position="212"/>
    </location>
    <ligand>
        <name>L-homoserine</name>
        <dbReference type="ChEBI" id="CHEBI:57476"/>
    </ligand>
</feature>
<dbReference type="Pfam" id="PF00742">
    <property type="entry name" value="Homoserine_dh"/>
    <property type="match status" value="1"/>
</dbReference>
<dbReference type="NCBIfam" id="NF004976">
    <property type="entry name" value="PRK06349.1"/>
    <property type="match status" value="1"/>
</dbReference>
<evidence type="ECO:0000256" key="5">
    <source>
        <dbReference type="ARBA" id="ARBA00013213"/>
    </source>
</evidence>
<dbReference type="GO" id="GO:0004412">
    <property type="term" value="F:homoserine dehydrogenase activity"/>
    <property type="evidence" value="ECO:0007669"/>
    <property type="project" value="UniProtKB-EC"/>
</dbReference>
<organism evidence="22 23">
    <name type="scientific">Sinomonas atrocyanea</name>
    <dbReference type="NCBI Taxonomy" id="37927"/>
    <lineage>
        <taxon>Bacteria</taxon>
        <taxon>Bacillati</taxon>
        <taxon>Actinomycetota</taxon>
        <taxon>Actinomycetes</taxon>
        <taxon>Micrococcales</taxon>
        <taxon>Micrococcaceae</taxon>
        <taxon>Sinomonas</taxon>
    </lineage>
</organism>
<keyword evidence="23" id="KW-1185">Reference proteome</keyword>
<feature type="binding site" evidence="17">
    <location>
        <position position="127"/>
    </location>
    <ligand>
        <name>NADPH</name>
        <dbReference type="ChEBI" id="CHEBI:57783"/>
    </ligand>
</feature>
<dbReference type="GO" id="GO:0009086">
    <property type="term" value="P:methionine biosynthetic process"/>
    <property type="evidence" value="ECO:0007669"/>
    <property type="project" value="UniProtKB-KW"/>
</dbReference>
<dbReference type="InterPro" id="IPR045865">
    <property type="entry name" value="ACT-like_dom_sf"/>
</dbReference>
<evidence type="ECO:0000256" key="6">
    <source>
        <dbReference type="ARBA" id="ARBA00013376"/>
    </source>
</evidence>
<comment type="catalytic activity">
    <reaction evidence="14">
        <text>L-homoserine + NADP(+) = L-aspartate 4-semialdehyde + NADPH + H(+)</text>
        <dbReference type="Rhea" id="RHEA:15761"/>
        <dbReference type="ChEBI" id="CHEBI:15378"/>
        <dbReference type="ChEBI" id="CHEBI:57476"/>
        <dbReference type="ChEBI" id="CHEBI:57783"/>
        <dbReference type="ChEBI" id="CHEBI:58349"/>
        <dbReference type="ChEBI" id="CHEBI:537519"/>
        <dbReference type="EC" id="1.1.1.3"/>
    </reaction>
    <physiologicalReaction direction="right-to-left" evidence="14">
        <dbReference type="Rhea" id="RHEA:15763"/>
    </physiologicalReaction>
</comment>
<keyword evidence="11" id="KW-0915">Sodium</keyword>
<feature type="active site" description="Proton donor" evidence="16">
    <location>
        <position position="227"/>
    </location>
</feature>
<dbReference type="AlphaFoldDB" id="A0A127A204"/>
<evidence type="ECO:0000256" key="14">
    <source>
        <dbReference type="ARBA" id="ARBA00048841"/>
    </source>
</evidence>
<dbReference type="Pfam" id="PF01842">
    <property type="entry name" value="ACT"/>
    <property type="match status" value="1"/>
</dbReference>
<evidence type="ECO:0000256" key="1">
    <source>
        <dbReference type="ARBA" id="ARBA00001920"/>
    </source>
</evidence>
<dbReference type="Gene3D" id="3.30.70.260">
    <property type="match status" value="1"/>
</dbReference>
<dbReference type="PROSITE" id="PS01042">
    <property type="entry name" value="HOMOSER_DHGENASE"/>
    <property type="match status" value="1"/>
</dbReference>
<dbReference type="PATRIC" id="fig|37927.3.peg.2624"/>
<reference evidence="22 23" key="1">
    <citation type="submission" date="2016-02" db="EMBL/GenBank/DDBJ databases">
        <title>Complete genome of Sinomonas atrocyanea KCTC 3377.</title>
        <authorList>
            <person name="Kim K.M."/>
        </authorList>
    </citation>
    <scope>NUCLEOTIDE SEQUENCE [LARGE SCALE GENOMIC DNA]</scope>
    <source>
        <strain evidence="22 23">KCTC 3377</strain>
    </source>
</reference>
<keyword evidence="7 18" id="KW-0028">Amino-acid biosynthesis</keyword>
<evidence type="ECO:0000256" key="20">
    <source>
        <dbReference type="SAM" id="MobiDB-lite"/>
    </source>
</evidence>
<dbReference type="PROSITE" id="PS51671">
    <property type="entry name" value="ACT"/>
    <property type="match status" value="1"/>
</dbReference>
<dbReference type="PANTHER" id="PTHR43331">
    <property type="entry name" value="HOMOSERINE DEHYDROGENASE"/>
    <property type="match status" value="1"/>
</dbReference>
<keyword evidence="9 17" id="KW-0521">NADP</keyword>
<feature type="region of interest" description="Disordered" evidence="20">
    <location>
        <begin position="1"/>
        <end position="22"/>
    </location>
</feature>
<dbReference type="Gene3D" id="3.30.360.10">
    <property type="entry name" value="Dihydrodipicolinate Reductase, domain 2"/>
    <property type="match status" value="1"/>
</dbReference>
<comment type="pathway">
    <text evidence="2 18">Amino-acid biosynthesis; L-threonine biosynthesis; L-threonine from L-aspartate: step 3/5.</text>
</comment>
<dbReference type="KEGG" id="satk:SA2016_2549"/>
<gene>
    <name evidence="22" type="ORF">SA2016_2549</name>
</gene>
<dbReference type="GO" id="GO:0009088">
    <property type="term" value="P:threonine biosynthetic process"/>
    <property type="evidence" value="ECO:0007669"/>
    <property type="project" value="UniProtKB-UniPathway"/>
</dbReference>
<dbReference type="STRING" id="37927.SA2016_2549"/>
<evidence type="ECO:0000256" key="15">
    <source>
        <dbReference type="ARBA" id="ARBA00049031"/>
    </source>
</evidence>
<evidence type="ECO:0000256" key="17">
    <source>
        <dbReference type="PIRSR" id="PIRSR000098-2"/>
    </source>
</evidence>
<name>A0A127A204_9MICC</name>
<dbReference type="InterPro" id="IPR036291">
    <property type="entry name" value="NAD(P)-bd_dom_sf"/>
</dbReference>
<protein>
    <recommendedName>
        <fullName evidence="6 18">Homoserine dehydrogenase</fullName>
        <ecNumber evidence="5 18">1.1.1.3</ecNumber>
    </recommendedName>
</protein>
<dbReference type="SUPFAM" id="SSF51735">
    <property type="entry name" value="NAD(P)-binding Rossmann-fold domains"/>
    <property type="match status" value="1"/>
</dbReference>
<evidence type="ECO:0000256" key="10">
    <source>
        <dbReference type="ARBA" id="ARBA00023002"/>
    </source>
</evidence>
<dbReference type="InterPro" id="IPR016204">
    <property type="entry name" value="HDH"/>
</dbReference>